<dbReference type="InterPro" id="IPR036412">
    <property type="entry name" value="HAD-like_sf"/>
</dbReference>
<evidence type="ECO:0000256" key="1">
    <source>
        <dbReference type="ARBA" id="ARBA00001946"/>
    </source>
</evidence>
<keyword evidence="4 7" id="KW-0479">Metal-binding</keyword>
<evidence type="ECO:0000256" key="4">
    <source>
        <dbReference type="ARBA" id="ARBA00022723"/>
    </source>
</evidence>
<evidence type="ECO:0000256" key="6">
    <source>
        <dbReference type="ARBA" id="ARBA00022842"/>
    </source>
</evidence>
<dbReference type="PANTHER" id="PTHR21485:SF3">
    <property type="entry name" value="N-ACYLNEURAMINATE CYTIDYLYLTRANSFERASE"/>
    <property type="match status" value="1"/>
</dbReference>
<dbReference type="SFLD" id="SFLDS00003">
    <property type="entry name" value="Haloacid_Dehalogenase"/>
    <property type="match status" value="1"/>
</dbReference>
<dbReference type="InterPro" id="IPR010023">
    <property type="entry name" value="KdsC_fam"/>
</dbReference>
<comment type="cofactor">
    <cofactor evidence="1 7">
        <name>Mg(2+)</name>
        <dbReference type="ChEBI" id="CHEBI:18420"/>
    </cofactor>
</comment>
<dbReference type="SFLD" id="SFLDG01138">
    <property type="entry name" value="C1.6.2:_Deoxy-d-mannose-octulo"/>
    <property type="match status" value="1"/>
</dbReference>
<comment type="similarity">
    <text evidence="2 7">Belongs to the KdsC family.</text>
</comment>
<evidence type="ECO:0000256" key="3">
    <source>
        <dbReference type="ARBA" id="ARBA00011881"/>
    </source>
</evidence>
<dbReference type="EMBL" id="JBGCUO010000001">
    <property type="protein sequence ID" value="MEY1662659.1"/>
    <property type="molecule type" value="Genomic_DNA"/>
</dbReference>
<comment type="catalytic activity">
    <reaction evidence="7">
        <text>3-deoxy-alpha-D-manno-2-octulosonate-8-phosphate + H2O = 3-deoxy-alpha-D-manno-oct-2-ulosonate + phosphate</text>
        <dbReference type="Rhea" id="RHEA:11500"/>
        <dbReference type="ChEBI" id="CHEBI:15377"/>
        <dbReference type="ChEBI" id="CHEBI:43474"/>
        <dbReference type="ChEBI" id="CHEBI:85985"/>
        <dbReference type="ChEBI" id="CHEBI:85986"/>
        <dbReference type="EC" id="3.1.3.45"/>
    </reaction>
</comment>
<dbReference type="Gene3D" id="3.40.50.1000">
    <property type="entry name" value="HAD superfamily/HAD-like"/>
    <property type="match status" value="1"/>
</dbReference>
<dbReference type="Proteomes" id="UP001562065">
    <property type="component" value="Unassembled WGS sequence"/>
</dbReference>
<comment type="function">
    <text evidence="7">Catalyzes the hydrolysis of 3-deoxy-D-manno-octulosonate 8-phosphate (KDO 8-P) to 3-deoxy-D-manno-octulosonate (KDO) and inorganic phosphate.</text>
</comment>
<dbReference type="CDD" id="cd01630">
    <property type="entry name" value="HAD_KDO-like"/>
    <property type="match status" value="1"/>
</dbReference>
<sequence>MSTDLMQRARRVRLMAFDVDGIMTAGGLYYGPDGEAFKVFNTLDGHGLKQLARSGVTLAIITGRNSAMVARRAADLGIEHVIQGREDKGVALQALADQLNFAAHEVGYAGDDEPDVPALAWAGLALSVPNAHDCAKQAAHAITTRNGGDGAVREMCDLIISARQGGKA</sequence>
<evidence type="ECO:0000313" key="8">
    <source>
        <dbReference type="EMBL" id="MEY1662659.1"/>
    </source>
</evidence>
<evidence type="ECO:0000256" key="2">
    <source>
        <dbReference type="ARBA" id="ARBA00005893"/>
    </source>
</evidence>
<protein>
    <recommendedName>
        <fullName evidence="7">3-deoxy-D-manno-octulosonate 8-phosphate phosphatase KdsC</fullName>
        <ecNumber evidence="7">3.1.3.45</ecNumber>
    </recommendedName>
    <alternativeName>
        <fullName evidence="7">KDO 8-P phosphatase</fullName>
    </alternativeName>
</protein>
<dbReference type="SFLD" id="SFLDG01136">
    <property type="entry name" value="C1.6:_Phosphoserine_Phosphatas"/>
    <property type="match status" value="1"/>
</dbReference>
<dbReference type="NCBIfam" id="TIGR01670">
    <property type="entry name" value="KdsC-phosphatas"/>
    <property type="match status" value="1"/>
</dbReference>
<keyword evidence="6 7" id="KW-0460">Magnesium</keyword>
<dbReference type="PANTHER" id="PTHR21485">
    <property type="entry name" value="HAD SUPERFAMILY MEMBERS CMAS AND KDSC"/>
    <property type="match status" value="1"/>
</dbReference>
<gene>
    <name evidence="8" type="ORF">AB5I84_10915</name>
</gene>
<organism evidence="8 9">
    <name type="scientific">Isoalcanivorax beigongshangi</name>
    <dbReference type="NCBI Taxonomy" id="3238810"/>
    <lineage>
        <taxon>Bacteria</taxon>
        <taxon>Pseudomonadati</taxon>
        <taxon>Pseudomonadota</taxon>
        <taxon>Gammaproteobacteria</taxon>
        <taxon>Oceanospirillales</taxon>
        <taxon>Alcanivoracaceae</taxon>
        <taxon>Isoalcanivorax</taxon>
    </lineage>
</organism>
<proteinExistence type="inferred from homology"/>
<dbReference type="EC" id="3.1.3.45" evidence="7"/>
<accession>A0ABV4AIW3</accession>
<dbReference type="PIRSF" id="PIRSF006118">
    <property type="entry name" value="KDO8-P_Ptase"/>
    <property type="match status" value="1"/>
</dbReference>
<dbReference type="InterPro" id="IPR050793">
    <property type="entry name" value="CMP-NeuNAc_synthase"/>
</dbReference>
<comment type="subunit">
    <text evidence="3 7">Homotetramer.</text>
</comment>
<evidence type="ECO:0000256" key="7">
    <source>
        <dbReference type="PIRNR" id="PIRNR006118"/>
    </source>
</evidence>
<name>A0ABV4AIW3_9GAMM</name>
<keyword evidence="9" id="KW-1185">Reference proteome</keyword>
<dbReference type="RefSeq" id="WP_369455889.1">
    <property type="nucleotide sequence ID" value="NZ_JBGCUO010000001.1"/>
</dbReference>
<comment type="caution">
    <text evidence="8">The sequence shown here is derived from an EMBL/GenBank/DDBJ whole genome shotgun (WGS) entry which is preliminary data.</text>
</comment>
<keyword evidence="5 7" id="KW-0378">Hydrolase</keyword>
<evidence type="ECO:0000313" key="9">
    <source>
        <dbReference type="Proteomes" id="UP001562065"/>
    </source>
</evidence>
<dbReference type="InterPro" id="IPR023214">
    <property type="entry name" value="HAD_sf"/>
</dbReference>
<reference evidence="8 9" key="1">
    <citation type="submission" date="2024-07" db="EMBL/GenBank/DDBJ databases">
        <authorList>
            <person name="Ren Q."/>
        </authorList>
    </citation>
    <scope>NUCLEOTIDE SEQUENCE [LARGE SCALE GENOMIC DNA]</scope>
    <source>
        <strain evidence="8 9">REN37</strain>
    </source>
</reference>
<dbReference type="SUPFAM" id="SSF56784">
    <property type="entry name" value="HAD-like"/>
    <property type="match status" value="1"/>
</dbReference>
<evidence type="ECO:0000256" key="5">
    <source>
        <dbReference type="ARBA" id="ARBA00022801"/>
    </source>
</evidence>
<dbReference type="Pfam" id="PF08282">
    <property type="entry name" value="Hydrolase_3"/>
    <property type="match status" value="1"/>
</dbReference>
<keyword evidence="7" id="KW-0448">Lipopolysaccharide biosynthesis</keyword>